<dbReference type="Pfam" id="PF00038">
    <property type="entry name" value="Filament"/>
    <property type="match status" value="1"/>
</dbReference>
<dbReference type="FunFam" id="1.20.5.170:FF:000002">
    <property type="entry name" value="Type I keratin KA11"/>
    <property type="match status" value="1"/>
</dbReference>
<evidence type="ECO:0000256" key="6">
    <source>
        <dbReference type="SAM" id="MobiDB-lite"/>
    </source>
</evidence>
<evidence type="ECO:0000256" key="2">
    <source>
        <dbReference type="ARBA" id="ARBA00022754"/>
    </source>
</evidence>
<keyword evidence="1" id="KW-0416">Keratin</keyword>
<protein>
    <recommendedName>
        <fullName evidence="7">IF rod domain-containing protein</fullName>
    </recommendedName>
</protein>
<reference evidence="8" key="3">
    <citation type="submission" date="2025-08" db="UniProtKB">
        <authorList>
            <consortium name="Ensembl"/>
        </authorList>
    </citation>
    <scope>IDENTIFICATION</scope>
</reference>
<evidence type="ECO:0000256" key="3">
    <source>
        <dbReference type="ARBA" id="ARBA00023054"/>
    </source>
</evidence>
<dbReference type="Gene3D" id="1.20.5.500">
    <property type="entry name" value="Single helix bin"/>
    <property type="match status" value="1"/>
</dbReference>
<dbReference type="GeneTree" id="ENSGT00940000155258"/>
<feature type="coiled-coil region" evidence="5">
    <location>
        <begin position="172"/>
        <end position="220"/>
    </location>
</feature>
<accession>A0A6Q2YBL8</accession>
<reference evidence="9" key="1">
    <citation type="journal article" date="2014" name="PLoS ONE">
        <title>The genome and linkage map of the northern pike (Esox lucius): conserved synteny revealed between the salmonid sister group and the Neoteleostei.</title>
        <authorList>
            <person name="Rondeau E.B."/>
            <person name="Minkley D.R."/>
            <person name="Leong J.S."/>
            <person name="Messmer A.M."/>
            <person name="Jantzen J.R."/>
            <person name="von Schalburg K.R."/>
            <person name="Lemon C."/>
            <person name="Bird N.H."/>
            <person name="Koop B.F."/>
        </authorList>
    </citation>
    <scope>NUCLEOTIDE SEQUENCE</scope>
</reference>
<organism evidence="8 9">
    <name type="scientific">Esox lucius</name>
    <name type="common">Northern pike</name>
    <dbReference type="NCBI Taxonomy" id="8010"/>
    <lineage>
        <taxon>Eukaryota</taxon>
        <taxon>Metazoa</taxon>
        <taxon>Chordata</taxon>
        <taxon>Craniata</taxon>
        <taxon>Vertebrata</taxon>
        <taxon>Euteleostomi</taxon>
        <taxon>Actinopterygii</taxon>
        <taxon>Neopterygii</taxon>
        <taxon>Teleostei</taxon>
        <taxon>Protacanthopterygii</taxon>
        <taxon>Esociformes</taxon>
        <taxon>Esocidae</taxon>
        <taxon>Esox</taxon>
    </lineage>
</organism>
<keyword evidence="2 4" id="KW-0403">Intermediate filament</keyword>
<dbReference type="Gene3D" id="1.20.5.1160">
    <property type="entry name" value="Vasodilator-stimulated phosphoprotein"/>
    <property type="match status" value="1"/>
</dbReference>
<dbReference type="PROSITE" id="PS00226">
    <property type="entry name" value="IF_ROD_1"/>
    <property type="match status" value="1"/>
</dbReference>
<dbReference type="SUPFAM" id="SSF64593">
    <property type="entry name" value="Intermediate filament protein, coiled coil region"/>
    <property type="match status" value="2"/>
</dbReference>
<keyword evidence="9" id="KW-1185">Reference proteome</keyword>
<dbReference type="Gene3D" id="1.20.5.170">
    <property type="match status" value="1"/>
</dbReference>
<dbReference type="GO" id="GO:0005882">
    <property type="term" value="C:intermediate filament"/>
    <property type="evidence" value="ECO:0007669"/>
    <property type="project" value="UniProtKB-KW"/>
</dbReference>
<dbReference type="PANTHER" id="PTHR23239">
    <property type="entry name" value="INTERMEDIATE FILAMENT"/>
    <property type="match status" value="1"/>
</dbReference>
<reference evidence="8" key="2">
    <citation type="submission" date="2020-02" db="EMBL/GenBank/DDBJ databases">
        <title>Esox lucius (northern pike) genome, fEsoLuc1, primary haplotype.</title>
        <authorList>
            <person name="Myers G."/>
            <person name="Karagic N."/>
            <person name="Meyer A."/>
            <person name="Pippel M."/>
            <person name="Reichard M."/>
            <person name="Winkler S."/>
            <person name="Tracey A."/>
            <person name="Sims Y."/>
            <person name="Howe K."/>
            <person name="Rhie A."/>
            <person name="Formenti G."/>
            <person name="Durbin R."/>
            <person name="Fedrigo O."/>
            <person name="Jarvis E.D."/>
        </authorList>
    </citation>
    <scope>NUCLEOTIDE SEQUENCE [LARGE SCALE GENOMIC DNA]</scope>
</reference>
<dbReference type="InParanoid" id="A0A6Q2YBL8"/>
<feature type="domain" description="IF rod" evidence="7">
    <location>
        <begin position="76"/>
        <end position="387"/>
    </location>
</feature>
<comment type="similarity">
    <text evidence="4">Belongs to the intermediate filament family.</text>
</comment>
<dbReference type="FunFam" id="1.20.5.500:FF:000001">
    <property type="entry name" value="Type II keratin 23"/>
    <property type="match status" value="1"/>
</dbReference>
<dbReference type="PANTHER" id="PTHR23239:SF347">
    <property type="entry name" value="KERATIN 93-RELATED"/>
    <property type="match status" value="1"/>
</dbReference>
<name>A0A6Q2YBL8_ESOLU</name>
<dbReference type="FunFam" id="1.20.5.1160:FF:000002">
    <property type="entry name" value="Type I keratin 10"/>
    <property type="match status" value="1"/>
</dbReference>
<evidence type="ECO:0000313" key="9">
    <source>
        <dbReference type="Proteomes" id="UP000265140"/>
    </source>
</evidence>
<dbReference type="SMART" id="SM01391">
    <property type="entry name" value="Filament"/>
    <property type="match status" value="1"/>
</dbReference>
<dbReference type="InterPro" id="IPR018039">
    <property type="entry name" value="IF_conserved"/>
</dbReference>
<dbReference type="OMA" id="DQESWFN"/>
<dbReference type="FunCoup" id="A0A6Q2YBL8">
    <property type="interactions" value="3"/>
</dbReference>
<evidence type="ECO:0000256" key="5">
    <source>
        <dbReference type="SAM" id="Coils"/>
    </source>
</evidence>
<proteinExistence type="inferred from homology"/>
<evidence type="ECO:0000313" key="8">
    <source>
        <dbReference type="Ensembl" id="ENSELUP00000063300.2"/>
    </source>
</evidence>
<dbReference type="Proteomes" id="UP000265140">
    <property type="component" value="Chromosome 9"/>
</dbReference>
<dbReference type="Bgee" id="ENSELUG00000009692">
    <property type="expression patterns" value="Expressed in nose and 14 other cell types or tissues"/>
</dbReference>
<dbReference type="InterPro" id="IPR039008">
    <property type="entry name" value="IF_rod_dom"/>
</dbReference>
<dbReference type="GO" id="GO:0005198">
    <property type="term" value="F:structural molecule activity"/>
    <property type="evidence" value="ECO:0007669"/>
    <property type="project" value="InterPro"/>
</dbReference>
<feature type="compositionally biased region" description="Low complexity" evidence="6">
    <location>
        <begin position="393"/>
        <end position="405"/>
    </location>
</feature>
<feature type="region of interest" description="Disordered" evidence="6">
    <location>
        <begin position="380"/>
        <end position="405"/>
    </location>
</feature>
<evidence type="ECO:0000256" key="1">
    <source>
        <dbReference type="ARBA" id="ARBA00022744"/>
    </source>
</evidence>
<reference evidence="8" key="4">
    <citation type="submission" date="2025-09" db="UniProtKB">
        <authorList>
            <consortium name="Ensembl"/>
        </authorList>
    </citation>
    <scope>IDENTIFICATION</scope>
</reference>
<feature type="coiled-coil region" evidence="5">
    <location>
        <begin position="80"/>
        <end position="114"/>
    </location>
</feature>
<sequence>MSMYGFQPTFSGSSNTSSRRGVYVSAAPKAFSVYAGGSDGGTRISSSSMRTASSGYGGGGFQLSSALDGGPIHLNEKATMQNLNDRLSSYLEKVRSLEAANSKLEIQIKEYYEKKGPAAERDYSHYWDIINDLKDKINGATINNANILLQIDNSKLAADDFRTKFEHELMMRQSVEADIANLRRLLDQTTLTKADLEMQIESLQDELAYLKKNHAEELAAMRSQITGTVNVEVDAAPQQDMSRVMEEIRTQYEAIIDKHRRDQELWFNNKSADLSKEVATSTEIIQTTKTEINDLRRTMQGLEIELQSQLSMKGALENTLRETDGRYGSMLAGFQNQINMLEAELNNVRQSIETQGHDYKMLLDIKSRLEQEIATYRSLLEGEESRTGGSGGSKTTVTTTTVRTS</sequence>
<dbReference type="InterPro" id="IPR002957">
    <property type="entry name" value="Keratin_I"/>
</dbReference>
<dbReference type="PROSITE" id="PS51842">
    <property type="entry name" value="IF_ROD_2"/>
    <property type="match status" value="1"/>
</dbReference>
<evidence type="ECO:0000259" key="7">
    <source>
        <dbReference type="PROSITE" id="PS51842"/>
    </source>
</evidence>
<dbReference type="Ensembl" id="ENSELUT00000062067.2">
    <property type="protein sequence ID" value="ENSELUP00000063300.2"/>
    <property type="gene ID" value="ENSELUG00000009692.3"/>
</dbReference>
<evidence type="ECO:0000256" key="4">
    <source>
        <dbReference type="RuleBase" id="RU000685"/>
    </source>
</evidence>
<dbReference type="AlphaFoldDB" id="A0A6Q2YBL8"/>
<keyword evidence="3 5" id="KW-0175">Coiled coil</keyword>
<dbReference type="PRINTS" id="PR01248">
    <property type="entry name" value="TYPE1KERATIN"/>
</dbReference>